<gene>
    <name evidence="2" type="ORF">NAES01612_LOCUS11896</name>
</gene>
<organism evidence="2">
    <name type="scientific">Paramoeba aestuarina</name>
    <dbReference type="NCBI Taxonomy" id="180227"/>
    <lineage>
        <taxon>Eukaryota</taxon>
        <taxon>Amoebozoa</taxon>
        <taxon>Discosea</taxon>
        <taxon>Flabellinia</taxon>
        <taxon>Dactylopodida</taxon>
        <taxon>Paramoebidae</taxon>
        <taxon>Paramoeba</taxon>
    </lineage>
</organism>
<evidence type="ECO:0000256" key="1">
    <source>
        <dbReference type="SAM" id="SignalP"/>
    </source>
</evidence>
<feature type="signal peptide" evidence="1">
    <location>
        <begin position="1"/>
        <end position="18"/>
    </location>
</feature>
<proteinExistence type="predicted"/>
<feature type="chain" id="PRO_5031252532" evidence="1">
    <location>
        <begin position="19"/>
        <end position="362"/>
    </location>
</feature>
<sequence>MKFIVFVGLLVLFGVVQSQGVDLKTQIHFHNHHDKMVTMYWDTFGSDSLANGLERIADVKPGEVETIDTTIGHMFEIVESDSFVTLDLIEVVKPDQRYHIYNRVRQCGLLDNGEEESDIIPPTCSISILNEYHYFIRVDLPEYKRKQWIEPTKEIEAGRASFDRRRLHLNEIQPKQTPTFTDVGYKIVNLPENVWGEIKDYWKNNRHNMKLERWDQENHHVNHWQSPSYMLWLPHKTQRLLKIEAQKILEEWIGGEIPLEWTSLYGIRMYTNHSILLNHVDRSATHAVSAIIQVDQRVTDDWLLEVIGHDGVARHLKLLPGQMALYESASVVHGREKPLNGDYFANLFIHYRPKNNWNVGVL</sequence>
<reference evidence="2" key="1">
    <citation type="submission" date="2021-01" db="EMBL/GenBank/DDBJ databases">
        <authorList>
            <person name="Corre E."/>
            <person name="Pelletier E."/>
            <person name="Niang G."/>
            <person name="Scheremetjew M."/>
            <person name="Finn R."/>
            <person name="Kale V."/>
            <person name="Holt S."/>
            <person name="Cochrane G."/>
            <person name="Meng A."/>
            <person name="Brown T."/>
            <person name="Cohen L."/>
        </authorList>
    </citation>
    <scope>NUCLEOTIDE SEQUENCE</scope>
    <source>
        <strain evidence="2">SoJaBio B1-5/56/2</strain>
    </source>
</reference>
<dbReference type="AlphaFoldDB" id="A0A7S4NSY5"/>
<evidence type="ECO:0000313" key="2">
    <source>
        <dbReference type="EMBL" id="CAE2306656.1"/>
    </source>
</evidence>
<accession>A0A7S4NSY5</accession>
<protein>
    <submittedName>
        <fullName evidence="2">Uncharacterized protein</fullName>
    </submittedName>
</protein>
<dbReference type="EMBL" id="HBKR01018048">
    <property type="protein sequence ID" value="CAE2306656.1"/>
    <property type="molecule type" value="Transcribed_RNA"/>
</dbReference>
<keyword evidence="1" id="KW-0732">Signal</keyword>
<name>A0A7S4NSY5_9EUKA</name>